<dbReference type="GO" id="GO:0016787">
    <property type="term" value="F:hydrolase activity"/>
    <property type="evidence" value="ECO:0007669"/>
    <property type="project" value="UniProtKB-KW"/>
</dbReference>
<dbReference type="GO" id="GO:0047727">
    <property type="term" value="F:isobutyryl-CoA mutase activity"/>
    <property type="evidence" value="ECO:0007669"/>
    <property type="project" value="UniProtKB-EC"/>
</dbReference>
<comment type="function">
    <text evidence="10">Catalyzes the reversible interconversion of isobutyryl-CoA and n-butyryl-CoA, using radical chemistry. Also exhibits GTPase activity, associated with its G-protein domain (MeaI) that functions as a chaperone that assists cofactor delivery and proper holo-enzyme assembly.</text>
</comment>
<reference evidence="13" key="1">
    <citation type="journal article" date="2019" name="Int. J. Syst. Evol. Microbiol.">
        <title>The Global Catalogue of Microorganisms (GCM) 10K type strain sequencing project: providing services to taxonomists for standard genome sequencing and annotation.</title>
        <authorList>
            <consortium name="The Broad Institute Genomics Platform"/>
            <consortium name="The Broad Institute Genome Sequencing Center for Infectious Disease"/>
            <person name="Wu L."/>
            <person name="Ma J."/>
        </authorList>
    </citation>
    <scope>NUCLEOTIDE SEQUENCE [LARGE SCALE GENOMIC DNA]</scope>
    <source>
        <strain evidence="13">KCTC 3913</strain>
    </source>
</reference>
<feature type="binding site" evidence="10">
    <location>
        <position position="721"/>
    </location>
    <ligand>
        <name>substrate</name>
    </ligand>
</feature>
<feature type="binding site" evidence="10">
    <location>
        <begin position="349"/>
        <end position="352"/>
    </location>
    <ligand>
        <name>GTP</name>
        <dbReference type="ChEBI" id="CHEBI:37565"/>
    </ligand>
</feature>
<feature type="binding site" evidence="10">
    <location>
        <position position="303"/>
    </location>
    <ligand>
        <name>Mg(2+)</name>
        <dbReference type="ChEBI" id="CHEBI:18420"/>
        <label>2</label>
    </ligand>
</feature>
<feature type="binding site" evidence="10">
    <location>
        <position position="854"/>
    </location>
    <ligand>
        <name>substrate</name>
    </ligand>
</feature>
<dbReference type="PROSITE" id="PS51332">
    <property type="entry name" value="B12_BINDING"/>
    <property type="match status" value="1"/>
</dbReference>
<keyword evidence="10" id="KW-0460">Magnesium</keyword>
<keyword evidence="10" id="KW-0511">Multifunctional enzyme</keyword>
<comment type="similarity">
    <text evidence="10">Belongs to the IcmF family.</text>
</comment>
<protein>
    <recommendedName>
        <fullName evidence="10">Fused isobutyryl-CoA mutase</fullName>
    </recommendedName>
    <domain>
        <recommendedName>
            <fullName evidence="10">Isobutyryl-CoA mutase</fullName>
            <shortName evidence="10">ICM</shortName>
            <ecNumber evidence="10">5.4.99.13</ecNumber>
        </recommendedName>
    </domain>
    <domain>
        <recommendedName>
            <fullName evidence="10">P-loop GTPase</fullName>
            <ecNumber evidence="10">3.6.5.-</ecNumber>
        </recommendedName>
        <alternativeName>
            <fullName evidence="10">G-protein chaperone</fullName>
        </alternativeName>
    </domain>
</protein>
<feature type="binding site" evidence="10">
    <location>
        <position position="302"/>
    </location>
    <ligand>
        <name>Mg(2+)</name>
        <dbReference type="ChEBI" id="CHEBI:18420"/>
        <label>1</label>
        <note>catalytic</note>
    </ligand>
</feature>
<keyword evidence="3 10" id="KW-0479">Metal-binding</keyword>
<proteinExistence type="inferred from homology"/>
<feature type="binding site" evidence="10">
    <location>
        <begin position="212"/>
        <end position="217"/>
    </location>
    <ligand>
        <name>GTP</name>
        <dbReference type="ChEBI" id="CHEBI:37565"/>
    </ligand>
</feature>
<dbReference type="SUPFAM" id="SSF52540">
    <property type="entry name" value="P-loop containing nucleoside triphosphate hydrolases"/>
    <property type="match status" value="1"/>
</dbReference>
<keyword evidence="13" id="KW-1185">Reference proteome</keyword>
<dbReference type="NCBIfam" id="TIGR00641">
    <property type="entry name" value="acid_CoA_mut_N"/>
    <property type="match status" value="1"/>
</dbReference>
<dbReference type="InterPro" id="IPR027417">
    <property type="entry name" value="P-loop_NTPase"/>
</dbReference>
<comment type="subunit">
    <text evidence="10">Homodimer.</text>
</comment>
<dbReference type="RefSeq" id="WP_377934497.1">
    <property type="nucleotide sequence ID" value="NZ_JBHUMF010000017.1"/>
</dbReference>
<evidence type="ECO:0000256" key="10">
    <source>
        <dbReference type="HAMAP-Rule" id="MF_02050"/>
    </source>
</evidence>
<dbReference type="Pfam" id="PF01642">
    <property type="entry name" value="MM_CoA_mutase"/>
    <property type="match status" value="1"/>
</dbReference>
<feature type="binding site" description="axial binding residue" evidence="10">
    <location>
        <position position="25"/>
    </location>
    <ligand>
        <name>adenosylcob(III)alamin</name>
        <dbReference type="ChEBI" id="CHEBI:18408"/>
    </ligand>
    <ligandPart>
        <name>Co</name>
        <dbReference type="ChEBI" id="CHEBI:27638"/>
    </ligandPart>
</feature>
<dbReference type="Pfam" id="PF02310">
    <property type="entry name" value="B12-binding"/>
    <property type="match status" value="1"/>
</dbReference>
<feature type="binding site" evidence="10">
    <location>
        <position position="966"/>
    </location>
    <ligand>
        <name>GTP</name>
        <dbReference type="ChEBI" id="CHEBI:37565"/>
    </ligand>
</feature>
<dbReference type="CDD" id="cd02071">
    <property type="entry name" value="MM_CoA_mut_B12_BD"/>
    <property type="match status" value="1"/>
</dbReference>
<dbReference type="SUPFAM" id="SSF52242">
    <property type="entry name" value="Cobalamin (vitamin B12)-binding domain"/>
    <property type="match status" value="1"/>
</dbReference>
<dbReference type="HAMAP" id="MF_02050">
    <property type="entry name" value="IcmF"/>
    <property type="match status" value="1"/>
</dbReference>
<feature type="binding site" evidence="10">
    <location>
        <position position="241"/>
    </location>
    <ligand>
        <name>Mg(2+)</name>
        <dbReference type="ChEBI" id="CHEBI:18420"/>
        <label>2</label>
    </ligand>
</feature>
<feature type="binding site" evidence="10">
    <location>
        <position position="814"/>
    </location>
    <ligand>
        <name>substrate</name>
    </ligand>
</feature>
<evidence type="ECO:0000256" key="4">
    <source>
        <dbReference type="ARBA" id="ARBA00022741"/>
    </source>
</evidence>
<comment type="caution">
    <text evidence="12">The sequence shown here is derived from an EMBL/GenBank/DDBJ whole genome shotgun (WGS) entry which is preliminary data.</text>
</comment>
<evidence type="ECO:0000313" key="13">
    <source>
        <dbReference type="Proteomes" id="UP001597506"/>
    </source>
</evidence>
<feature type="binding site" evidence="10">
    <location>
        <position position="849"/>
    </location>
    <ligand>
        <name>substrate</name>
    </ligand>
</feature>
<dbReference type="InterPro" id="IPR053439">
    <property type="entry name" value="IcmF/GTPase_domain"/>
</dbReference>
<dbReference type="Gene3D" id="3.40.50.300">
    <property type="entry name" value="P-loop containing nucleotide triphosphate hydrolases"/>
    <property type="match status" value="1"/>
</dbReference>
<keyword evidence="4 10" id="KW-0547">Nucleotide-binding</keyword>
<feature type="domain" description="B12-binding" evidence="11">
    <location>
        <begin position="12"/>
        <end position="146"/>
    </location>
</feature>
<dbReference type="EC" id="3.6.5.-" evidence="10"/>
<dbReference type="NCBIfam" id="NF045497">
    <property type="entry name" value="IsobCoAmut_IcmF"/>
    <property type="match status" value="1"/>
</dbReference>
<evidence type="ECO:0000256" key="8">
    <source>
        <dbReference type="ARBA" id="ARBA00023235"/>
    </source>
</evidence>
<evidence type="ECO:0000313" key="12">
    <source>
        <dbReference type="EMBL" id="MFD2680793.1"/>
    </source>
</evidence>
<feature type="binding site" evidence="10">
    <location>
        <position position="254"/>
    </location>
    <ligand>
        <name>Mg(2+)</name>
        <dbReference type="ChEBI" id="CHEBI:18420"/>
        <label>1</label>
        <note>catalytic</note>
    </ligand>
</feature>
<dbReference type="InterPro" id="IPR036724">
    <property type="entry name" value="Cobalamin-bd_sf"/>
</dbReference>
<dbReference type="Gene3D" id="3.40.50.280">
    <property type="entry name" value="Cobalamin-binding domain"/>
    <property type="match status" value="1"/>
</dbReference>
<comment type="caution">
    <text evidence="10">Lacks conserved residue(s) required for the propagation of feature annotation.</text>
</comment>
<evidence type="ECO:0000259" key="11">
    <source>
        <dbReference type="PROSITE" id="PS51332"/>
    </source>
</evidence>
<comment type="domain">
    <text evidence="10">Is composed of four functional domains: the N-terminal 5'-deoxyadenosylcobalamin binding region that is homologous to the small subunit of ICM (IcmB), a middle P-loop GTPase domain (MeaI) that likely acts as a chaperone for ICM, a structured linker region involved in dimer formation, and a C-terminal part that is homologous to the large substrate-binding subunit of ICM (IcmA).</text>
</comment>
<feature type="binding site" evidence="10">
    <location>
        <position position="1087"/>
    </location>
    <ligand>
        <name>GTP</name>
        <dbReference type="ChEBI" id="CHEBI:37565"/>
    </ligand>
</feature>
<feature type="binding site" evidence="10">
    <location>
        <position position="216"/>
    </location>
    <ligand>
        <name>Mg(2+)</name>
        <dbReference type="ChEBI" id="CHEBI:18420"/>
        <label>1</label>
        <note>catalytic</note>
    </ligand>
</feature>
<evidence type="ECO:0000256" key="2">
    <source>
        <dbReference type="ARBA" id="ARBA00022628"/>
    </source>
</evidence>
<comment type="catalytic activity">
    <reaction evidence="10">
        <text>GTP + H2O = GDP + phosphate + H(+)</text>
        <dbReference type="Rhea" id="RHEA:19669"/>
        <dbReference type="ChEBI" id="CHEBI:15377"/>
        <dbReference type="ChEBI" id="CHEBI:15378"/>
        <dbReference type="ChEBI" id="CHEBI:37565"/>
        <dbReference type="ChEBI" id="CHEBI:43474"/>
        <dbReference type="ChEBI" id="CHEBI:58189"/>
    </reaction>
</comment>
<dbReference type="Gene3D" id="3.20.20.240">
    <property type="entry name" value="Methylmalonyl-CoA mutase"/>
    <property type="match status" value="1"/>
</dbReference>
<dbReference type="InterPro" id="IPR016176">
    <property type="entry name" value="Cbl-dep_enz_cat"/>
</dbReference>
<gene>
    <name evidence="10 12" type="primary">icmF</name>
    <name evidence="12" type="ORF">ACFSUL_08470</name>
</gene>
<feature type="binding site" evidence="10">
    <location>
        <position position="580"/>
    </location>
    <ligand>
        <name>substrate</name>
    </ligand>
</feature>
<dbReference type="InterPro" id="IPR006098">
    <property type="entry name" value="MMCoA_mutase_a_cat"/>
</dbReference>
<name>A0ABW5RQI1_9BACI</name>
<feature type="binding site" evidence="10">
    <location>
        <position position="615"/>
    </location>
    <ligand>
        <name>substrate</name>
    </ligand>
</feature>
<dbReference type="SUPFAM" id="SSF51703">
    <property type="entry name" value="Cobalamin (vitamin B12)-dependent enzymes"/>
    <property type="match status" value="1"/>
</dbReference>
<dbReference type="PANTHER" id="PTHR43087">
    <property type="entry name" value="LYSINE/ARGININE/ORNITHINE TRANSPORT SYSTEM KINASE"/>
    <property type="match status" value="1"/>
</dbReference>
<dbReference type="InterPro" id="IPR006159">
    <property type="entry name" value="Acid_CoA_mut_C"/>
</dbReference>
<feature type="binding site" evidence="10">
    <location>
        <position position="240"/>
    </location>
    <ligand>
        <name>Mg(2+)</name>
        <dbReference type="ChEBI" id="CHEBI:18420"/>
        <label>2</label>
    </ligand>
</feature>
<organism evidence="12 13">
    <name type="scientific">Bacillus seohaeanensis</name>
    <dbReference type="NCBI Taxonomy" id="284580"/>
    <lineage>
        <taxon>Bacteria</taxon>
        <taxon>Bacillati</taxon>
        <taxon>Bacillota</taxon>
        <taxon>Bacilli</taxon>
        <taxon>Bacillales</taxon>
        <taxon>Bacillaceae</taxon>
        <taxon>Bacillus</taxon>
    </lineage>
</organism>
<evidence type="ECO:0000256" key="1">
    <source>
        <dbReference type="ARBA" id="ARBA00001922"/>
    </source>
</evidence>
<dbReference type="NCBIfam" id="TIGR00640">
    <property type="entry name" value="acid_CoA_mut_C"/>
    <property type="match status" value="1"/>
</dbReference>
<keyword evidence="2 10" id="KW-0846">Cobalamin</keyword>
<keyword evidence="6 10" id="KW-0342">GTP-binding</keyword>
<comment type="cofactor">
    <cofactor evidence="1 10">
        <name>adenosylcob(III)alamin</name>
        <dbReference type="ChEBI" id="CHEBI:18408"/>
    </cofactor>
</comment>
<feature type="binding site" evidence="10">
    <location>
        <position position="302"/>
    </location>
    <ligand>
        <name>Mg(2+)</name>
        <dbReference type="ChEBI" id="CHEBI:18420"/>
        <label>2</label>
    </ligand>
</feature>
<evidence type="ECO:0000256" key="6">
    <source>
        <dbReference type="ARBA" id="ARBA00023134"/>
    </source>
</evidence>
<dbReference type="InterPro" id="IPR006099">
    <property type="entry name" value="MeMalonylCoA_mutase_a/b_cat"/>
</dbReference>
<dbReference type="InterPro" id="IPR052040">
    <property type="entry name" value="GTPase/Isobutyryl-CoA_mutase"/>
</dbReference>
<evidence type="ECO:0000256" key="3">
    <source>
        <dbReference type="ARBA" id="ARBA00022723"/>
    </source>
</evidence>
<dbReference type="EC" id="5.4.99.13" evidence="10"/>
<dbReference type="Pfam" id="PF03308">
    <property type="entry name" value="MeaB"/>
    <property type="match status" value="1"/>
</dbReference>
<dbReference type="EMBL" id="JBHUMF010000017">
    <property type="protein sequence ID" value="MFD2680793.1"/>
    <property type="molecule type" value="Genomic_DNA"/>
</dbReference>
<feature type="binding site" evidence="10">
    <location>
        <position position="254"/>
    </location>
    <ligand>
        <name>Mg(2+)</name>
        <dbReference type="ChEBI" id="CHEBI:18420"/>
        <label>2</label>
    </ligand>
</feature>
<dbReference type="InterPro" id="IPR033669">
    <property type="entry name" value="IcmF"/>
</dbReference>
<evidence type="ECO:0000256" key="5">
    <source>
        <dbReference type="ARBA" id="ARBA00022801"/>
    </source>
</evidence>
<keyword evidence="8 10" id="KW-0413">Isomerase</keyword>
<accession>A0ABW5RQI1</accession>
<comment type="cofactor">
    <cofactor evidence="10">
        <name>Mg(2+)</name>
        <dbReference type="ChEBI" id="CHEBI:18420"/>
    </cofactor>
</comment>
<keyword evidence="7 10" id="KW-0143">Chaperone</keyword>
<dbReference type="InterPro" id="IPR006158">
    <property type="entry name" value="Cobalamin-bd"/>
</dbReference>
<feature type="binding site" evidence="10">
    <location>
        <position position="765"/>
    </location>
    <ligand>
        <name>substrate</name>
    </ligand>
</feature>
<dbReference type="PANTHER" id="PTHR43087:SF1">
    <property type="entry name" value="LAO_AO TRANSPORT SYSTEM ATPASE"/>
    <property type="match status" value="1"/>
</dbReference>
<comment type="catalytic activity">
    <reaction evidence="10">
        <text>2-methylpropanoyl-CoA = butanoyl-CoA</text>
        <dbReference type="Rhea" id="RHEA:13141"/>
        <dbReference type="ChEBI" id="CHEBI:57338"/>
        <dbReference type="ChEBI" id="CHEBI:57371"/>
        <dbReference type="EC" id="5.4.99.13"/>
    </reaction>
</comment>
<keyword evidence="5 10" id="KW-0378">Hydrolase</keyword>
<keyword evidence="9 10" id="KW-0170">Cobalt</keyword>
<feature type="binding site" evidence="10">
    <location>
        <position position="257"/>
    </location>
    <ligand>
        <name>GTP</name>
        <dbReference type="ChEBI" id="CHEBI:37565"/>
    </ligand>
</feature>
<dbReference type="Proteomes" id="UP001597506">
    <property type="component" value="Unassembled WGS sequence"/>
</dbReference>
<sequence>MSKVEIYKPKHHVRFVTASSLFDGHDASINIMRRIIQASGSEVIHLGHNRSVEEVVNAAIHEDVQGIAISSYQGGHVEYFKYMVDLLKEKGAPHIRVYGGGGGVIIPREIKELHDYGVARIFSPEDGREYGLQGMINRMIEECDFPTVDANITQQVSQLANGDVNSISKLISLAEYQIGAGEEVAATAQSVFSEIKSITKKVPVLGITGTGGAGKSSLTDELIRRFLNELPDKKIAILSIDPTKQKTGGALLGDRIRMNAIFNQRVYMRSLATRGSKSELSLAIKDAINVVKAAGFDLVVVETSGIGQGDAEIAEICDLSMYVMTSEFGAPSQLEKIDMIDFADLIVINKFERKGSEDARRQVQKQYQRSHLLFDKDLSEMPVYGTIASQFNDPGTNALFAALVEVINEKMKFSWKTSFSTDVDVEKQNVIIPNERRYYLREITETVRNYHKRAEEQVELARRLFQLEGAIQAVEEKETNATVLTSLQTLKDEVEEKLTLESKKILANWEERKEIYSKDQYVTKIRDKEIVTDLKTKSLSGLDIPKVALPKYKDYGEILKWVYRENVPGEFPYTAGVFPFKRKGEDPKRQFAGEGTPERTNRRFHYLSKDDDAKRLSTAFDSVTLYGEDPDHRPDIYGKVGESGVSICTLEDMKKLYAGFDLCHPSTSVSMTINGPAPIILAMYMNTAIDQQVKIKEEELGRVLTVEEYTEVKEKTMQVVRGTVQADILKEDQGQNTCIFSTEFALRLMGDIQQYFIDHKVRNYYSVSISGYHIAEAGANPISQLAFTLANGFTYVEYYLSRGMDIDAFAPNLSFFFSNGLDPEYTVIGRVARRIWSTVMRDKYGANERSQKLKYHIQTSGRSLHAQEIDFNDIRTTLQALMALQDNCNSLHTNAYDEAITTPTEESVRRAMAIQMIITKEHGLAKNENPLQGSFIIDELTDLVEEAVLAEFDRINDRGGVLGAMETQYQRGKIQEESMYYEMKKHSGELPIIGVNTYLNPNPPSEDDMNNMELARATKEEKETQINNLRGFQKDNEDKIDTAIQKLKETAINGGNIFEELMETVKVASLGQITNALYEVGGQYRRNM</sequence>
<evidence type="ECO:0000256" key="7">
    <source>
        <dbReference type="ARBA" id="ARBA00023186"/>
    </source>
</evidence>
<evidence type="ECO:0000256" key="9">
    <source>
        <dbReference type="ARBA" id="ARBA00023285"/>
    </source>
</evidence>